<organism evidence="2 3">
    <name type="scientific">Nocardioides daedukensis</name>
    <dbReference type="NCBI Taxonomy" id="634462"/>
    <lineage>
        <taxon>Bacteria</taxon>
        <taxon>Bacillati</taxon>
        <taxon>Actinomycetota</taxon>
        <taxon>Actinomycetes</taxon>
        <taxon>Propionibacteriales</taxon>
        <taxon>Nocardioidaceae</taxon>
        <taxon>Nocardioides</taxon>
    </lineage>
</organism>
<keyword evidence="1" id="KW-0472">Membrane</keyword>
<feature type="transmembrane region" description="Helical" evidence="1">
    <location>
        <begin position="56"/>
        <end position="75"/>
    </location>
</feature>
<feature type="transmembrane region" description="Helical" evidence="1">
    <location>
        <begin position="29"/>
        <end position="49"/>
    </location>
</feature>
<evidence type="ECO:0000256" key="1">
    <source>
        <dbReference type="SAM" id="Phobius"/>
    </source>
</evidence>
<evidence type="ECO:0000313" key="3">
    <source>
        <dbReference type="Proteomes" id="UP000540656"/>
    </source>
</evidence>
<accession>A0A7Y9S560</accession>
<dbReference type="RefSeq" id="WP_179502944.1">
    <property type="nucleotide sequence ID" value="NZ_JACCAA010000001.1"/>
</dbReference>
<comment type="caution">
    <text evidence="2">The sequence shown here is derived from an EMBL/GenBank/DDBJ whole genome shotgun (WGS) entry which is preliminary data.</text>
</comment>
<keyword evidence="1" id="KW-1133">Transmembrane helix</keyword>
<reference evidence="2 3" key="1">
    <citation type="submission" date="2020-07" db="EMBL/GenBank/DDBJ databases">
        <title>Sequencing the genomes of 1000 actinobacteria strains.</title>
        <authorList>
            <person name="Klenk H.-P."/>
        </authorList>
    </citation>
    <scope>NUCLEOTIDE SEQUENCE [LARGE SCALE GENOMIC DNA]</scope>
    <source>
        <strain evidence="2 3">DSM 23819</strain>
    </source>
</reference>
<gene>
    <name evidence="2" type="ORF">BJ980_002872</name>
</gene>
<keyword evidence="3" id="KW-1185">Reference proteome</keyword>
<name>A0A7Y9S560_9ACTN</name>
<feature type="transmembrane region" description="Helical" evidence="1">
    <location>
        <begin position="87"/>
        <end position="106"/>
    </location>
</feature>
<dbReference type="EMBL" id="JACCAA010000001">
    <property type="protein sequence ID" value="NYG59949.1"/>
    <property type="molecule type" value="Genomic_DNA"/>
</dbReference>
<dbReference type="AlphaFoldDB" id="A0A7Y9S560"/>
<evidence type="ECO:0000313" key="2">
    <source>
        <dbReference type="EMBL" id="NYG59949.1"/>
    </source>
</evidence>
<sequence>MRATAYTAGVLGGVCLVVRHLVGSSSGDVLSWVAAAFLAIAGLGLALELVPTAPKWLQAVVAVGVVALVAAVWVTLRDAIDHELADLGVGVVAIAVGLVGVGRIVAEHDREARPRGAHSS</sequence>
<protein>
    <submittedName>
        <fullName evidence="2">Putative membrane protein YpjA</fullName>
    </submittedName>
</protein>
<keyword evidence="1" id="KW-0812">Transmembrane</keyword>
<dbReference type="Proteomes" id="UP000540656">
    <property type="component" value="Unassembled WGS sequence"/>
</dbReference>
<proteinExistence type="predicted"/>